<dbReference type="Proteomes" id="UP001152649">
    <property type="component" value="Unassembled WGS sequence"/>
</dbReference>
<evidence type="ECO:0000256" key="4">
    <source>
        <dbReference type="PROSITE-ProRule" id="PRU00175"/>
    </source>
</evidence>
<evidence type="ECO:0000259" key="5">
    <source>
        <dbReference type="PROSITE" id="PS50089"/>
    </source>
</evidence>
<sequence>MAMSGFRLTTFRPRVIWGTTLLHAIAFQTRTTTSRSRSSYPLAPLIRHIQLDTLQTLYTSIRTPRDLVNMTSNMTPIIDITDHSTPMSKSTSHPTSTIDLPSQWRAWQALSIIYTVQLNHQIRRRWLLEQTSMKDKPVSERFLPVIFLETVPTLTKPPTNLDQEIDTLRTTASLLRARVEKGKELASEIERRMLEPRINYPTHFCHTCVEDGERVEVLLTKCGHRVCRTCLEFGIDGGVYECSICFREVDFVARSPFSRSPGSSPWNCSDRVLGRDREAQAASRGVRFCSPIL</sequence>
<accession>A0A9W4JVG5</accession>
<protein>
    <recommendedName>
        <fullName evidence="5">RING-type domain-containing protein</fullName>
    </recommendedName>
</protein>
<reference evidence="6" key="1">
    <citation type="submission" date="2021-07" db="EMBL/GenBank/DDBJ databases">
        <authorList>
            <person name="Branca A.L. A."/>
        </authorList>
    </citation>
    <scope>NUCLEOTIDE SEQUENCE</scope>
</reference>
<dbReference type="GO" id="GO:0008270">
    <property type="term" value="F:zinc ion binding"/>
    <property type="evidence" value="ECO:0007669"/>
    <property type="project" value="UniProtKB-KW"/>
</dbReference>
<dbReference type="OrthoDB" id="2906425at2759"/>
<dbReference type="InterPro" id="IPR017907">
    <property type="entry name" value="Znf_RING_CS"/>
</dbReference>
<name>A0A9W4JVG5_9EURO</name>
<dbReference type="SUPFAM" id="SSF57850">
    <property type="entry name" value="RING/U-box"/>
    <property type="match status" value="1"/>
</dbReference>
<keyword evidence="7" id="KW-1185">Reference proteome</keyword>
<proteinExistence type="predicted"/>
<evidence type="ECO:0000256" key="2">
    <source>
        <dbReference type="ARBA" id="ARBA00022771"/>
    </source>
</evidence>
<organism evidence="6 7">
    <name type="scientific">Penicillium salamii</name>
    <dbReference type="NCBI Taxonomy" id="1612424"/>
    <lineage>
        <taxon>Eukaryota</taxon>
        <taxon>Fungi</taxon>
        <taxon>Dikarya</taxon>
        <taxon>Ascomycota</taxon>
        <taxon>Pezizomycotina</taxon>
        <taxon>Eurotiomycetes</taxon>
        <taxon>Eurotiomycetidae</taxon>
        <taxon>Eurotiales</taxon>
        <taxon>Aspergillaceae</taxon>
        <taxon>Penicillium</taxon>
    </lineage>
</organism>
<evidence type="ECO:0000256" key="1">
    <source>
        <dbReference type="ARBA" id="ARBA00022723"/>
    </source>
</evidence>
<feature type="domain" description="RING-type" evidence="5">
    <location>
        <begin position="205"/>
        <end position="245"/>
    </location>
</feature>
<evidence type="ECO:0000313" key="6">
    <source>
        <dbReference type="EMBL" id="CAG8414941.1"/>
    </source>
</evidence>
<dbReference type="InterPro" id="IPR013083">
    <property type="entry name" value="Znf_RING/FYVE/PHD"/>
</dbReference>
<dbReference type="EMBL" id="CAJVPG010000433">
    <property type="protein sequence ID" value="CAG8414941.1"/>
    <property type="molecule type" value="Genomic_DNA"/>
</dbReference>
<gene>
    <name evidence="6" type="ORF">PSALAMII_LOCUS9229</name>
</gene>
<keyword evidence="1" id="KW-0479">Metal-binding</keyword>
<dbReference type="PROSITE" id="PS50089">
    <property type="entry name" value="ZF_RING_2"/>
    <property type="match status" value="1"/>
</dbReference>
<keyword evidence="2 4" id="KW-0863">Zinc-finger</keyword>
<dbReference type="InterPro" id="IPR001841">
    <property type="entry name" value="Znf_RING"/>
</dbReference>
<evidence type="ECO:0000313" key="7">
    <source>
        <dbReference type="Proteomes" id="UP001152649"/>
    </source>
</evidence>
<dbReference type="Gene3D" id="3.30.40.10">
    <property type="entry name" value="Zinc/RING finger domain, C3HC4 (zinc finger)"/>
    <property type="match status" value="1"/>
</dbReference>
<dbReference type="AlphaFoldDB" id="A0A9W4JVG5"/>
<evidence type="ECO:0000256" key="3">
    <source>
        <dbReference type="ARBA" id="ARBA00022833"/>
    </source>
</evidence>
<dbReference type="PROSITE" id="PS00518">
    <property type="entry name" value="ZF_RING_1"/>
    <property type="match status" value="1"/>
</dbReference>
<comment type="caution">
    <text evidence="6">The sequence shown here is derived from an EMBL/GenBank/DDBJ whole genome shotgun (WGS) entry which is preliminary data.</text>
</comment>
<keyword evidence="3" id="KW-0862">Zinc</keyword>